<dbReference type="InterPro" id="IPR044298">
    <property type="entry name" value="MIG/MutY"/>
</dbReference>
<comment type="caution">
    <text evidence="14">The sequence shown here is derived from an EMBL/GenBank/DDBJ whole genome shotgun (WGS) entry which is preliminary data.</text>
</comment>
<evidence type="ECO:0000256" key="9">
    <source>
        <dbReference type="ARBA" id="ARBA00023004"/>
    </source>
</evidence>
<evidence type="ECO:0000256" key="12">
    <source>
        <dbReference type="ARBA" id="ARBA00023295"/>
    </source>
</evidence>
<dbReference type="SUPFAM" id="SSF48150">
    <property type="entry name" value="DNA-glycosylase"/>
    <property type="match status" value="1"/>
</dbReference>
<comment type="similarity">
    <text evidence="3">Belongs to the Nth/MutY family.</text>
</comment>
<evidence type="ECO:0000256" key="11">
    <source>
        <dbReference type="ARBA" id="ARBA00023204"/>
    </source>
</evidence>
<dbReference type="GO" id="GO:0032357">
    <property type="term" value="F:oxidized purine DNA binding"/>
    <property type="evidence" value="ECO:0007669"/>
    <property type="project" value="TreeGrafter"/>
</dbReference>
<dbReference type="GO" id="GO:0051536">
    <property type="term" value="F:iron-sulfur cluster binding"/>
    <property type="evidence" value="ECO:0007669"/>
    <property type="project" value="UniProtKB-KW"/>
</dbReference>
<keyword evidence="9" id="KW-0408">Iron</keyword>
<evidence type="ECO:0000256" key="1">
    <source>
        <dbReference type="ARBA" id="ARBA00000843"/>
    </source>
</evidence>
<evidence type="ECO:0000256" key="8">
    <source>
        <dbReference type="ARBA" id="ARBA00022801"/>
    </source>
</evidence>
<evidence type="ECO:0000259" key="13">
    <source>
        <dbReference type="SMART" id="SM00478"/>
    </source>
</evidence>
<dbReference type="InterPro" id="IPR011257">
    <property type="entry name" value="DNA_glycosylase"/>
</dbReference>
<dbReference type="Gene3D" id="1.10.1670.10">
    <property type="entry name" value="Helix-hairpin-Helix base-excision DNA repair enzymes (C-terminal)"/>
    <property type="match status" value="1"/>
</dbReference>
<dbReference type="SMART" id="SM00478">
    <property type="entry name" value="ENDO3c"/>
    <property type="match status" value="1"/>
</dbReference>
<dbReference type="InterPro" id="IPR003265">
    <property type="entry name" value="HhH-GPD_domain"/>
</dbReference>
<proteinExistence type="inferred from homology"/>
<keyword evidence="7" id="KW-0227">DNA damage</keyword>
<dbReference type="PANTHER" id="PTHR42944">
    <property type="entry name" value="ADENINE DNA GLYCOSYLASE"/>
    <property type="match status" value="1"/>
</dbReference>
<dbReference type="PANTHER" id="PTHR42944:SF1">
    <property type="entry name" value="ADENINE DNA GLYCOSYLASE"/>
    <property type="match status" value="1"/>
</dbReference>
<dbReference type="GO" id="GO:0034039">
    <property type="term" value="F:8-oxo-7,8-dihydroguanine DNA N-glycosylase activity"/>
    <property type="evidence" value="ECO:0007669"/>
    <property type="project" value="TreeGrafter"/>
</dbReference>
<dbReference type="CDD" id="cd00056">
    <property type="entry name" value="ENDO3c"/>
    <property type="match status" value="1"/>
</dbReference>
<accession>A0A1F6BUI9</accession>
<protein>
    <recommendedName>
        <fullName evidence="5">Adenine DNA glycosylase</fullName>
        <ecNumber evidence="4">3.2.2.31</ecNumber>
    </recommendedName>
</protein>
<keyword evidence="11" id="KW-0234">DNA repair</keyword>
<evidence type="ECO:0000256" key="7">
    <source>
        <dbReference type="ARBA" id="ARBA00022763"/>
    </source>
</evidence>
<dbReference type="GO" id="GO:0035485">
    <property type="term" value="F:adenine/guanine mispair binding"/>
    <property type="evidence" value="ECO:0007669"/>
    <property type="project" value="TreeGrafter"/>
</dbReference>
<evidence type="ECO:0000256" key="2">
    <source>
        <dbReference type="ARBA" id="ARBA00001966"/>
    </source>
</evidence>
<comment type="catalytic activity">
    <reaction evidence="1">
        <text>Hydrolyzes free adenine bases from 7,8-dihydro-8-oxoguanine:adenine mismatched double-stranded DNA, leaving an apurinic site.</text>
        <dbReference type="EC" id="3.2.2.31"/>
    </reaction>
</comment>
<evidence type="ECO:0000256" key="5">
    <source>
        <dbReference type="ARBA" id="ARBA00022023"/>
    </source>
</evidence>
<evidence type="ECO:0000256" key="6">
    <source>
        <dbReference type="ARBA" id="ARBA00022723"/>
    </source>
</evidence>
<organism evidence="14 15">
    <name type="scientific">Candidatus Kaiserbacteria bacterium GWA2_50_9</name>
    <dbReference type="NCBI Taxonomy" id="1798474"/>
    <lineage>
        <taxon>Bacteria</taxon>
        <taxon>Candidatus Kaiseribacteriota</taxon>
    </lineage>
</organism>
<gene>
    <name evidence="14" type="ORF">A2118_03870</name>
</gene>
<dbReference type="Pfam" id="PF00730">
    <property type="entry name" value="HhH-GPD"/>
    <property type="match status" value="1"/>
</dbReference>
<dbReference type="GO" id="GO:0046872">
    <property type="term" value="F:metal ion binding"/>
    <property type="evidence" value="ECO:0007669"/>
    <property type="project" value="UniProtKB-KW"/>
</dbReference>
<dbReference type="EC" id="3.2.2.31" evidence="4"/>
<keyword evidence="10" id="KW-0411">Iron-sulfur</keyword>
<dbReference type="GO" id="GO:0000701">
    <property type="term" value="F:purine-specific mismatch base pair DNA N-glycosylase activity"/>
    <property type="evidence" value="ECO:0007669"/>
    <property type="project" value="UniProtKB-EC"/>
</dbReference>
<keyword evidence="8" id="KW-0378">Hydrolase</keyword>
<dbReference type="Gene3D" id="1.10.340.30">
    <property type="entry name" value="Hypothetical protein, domain 2"/>
    <property type="match status" value="1"/>
</dbReference>
<evidence type="ECO:0000256" key="4">
    <source>
        <dbReference type="ARBA" id="ARBA00012045"/>
    </source>
</evidence>
<keyword evidence="12" id="KW-0326">Glycosidase</keyword>
<dbReference type="AlphaFoldDB" id="A0A1F6BUI9"/>
<dbReference type="InterPro" id="IPR023170">
    <property type="entry name" value="HhH_base_excis_C"/>
</dbReference>
<reference evidence="14 15" key="1">
    <citation type="journal article" date="2016" name="Nat. Commun.">
        <title>Thousands of microbial genomes shed light on interconnected biogeochemical processes in an aquifer system.</title>
        <authorList>
            <person name="Anantharaman K."/>
            <person name="Brown C.T."/>
            <person name="Hug L.A."/>
            <person name="Sharon I."/>
            <person name="Castelle C.J."/>
            <person name="Probst A.J."/>
            <person name="Thomas B.C."/>
            <person name="Singh A."/>
            <person name="Wilkins M.J."/>
            <person name="Karaoz U."/>
            <person name="Brodie E.L."/>
            <person name="Williams K.H."/>
            <person name="Hubbard S.S."/>
            <person name="Banfield J.F."/>
        </authorList>
    </citation>
    <scope>NUCLEOTIDE SEQUENCE [LARGE SCALE GENOMIC DNA]</scope>
</reference>
<dbReference type="GO" id="GO:0006298">
    <property type="term" value="P:mismatch repair"/>
    <property type="evidence" value="ECO:0007669"/>
    <property type="project" value="TreeGrafter"/>
</dbReference>
<evidence type="ECO:0000313" key="15">
    <source>
        <dbReference type="Proteomes" id="UP000179014"/>
    </source>
</evidence>
<dbReference type="GO" id="GO:0006284">
    <property type="term" value="P:base-excision repair"/>
    <property type="evidence" value="ECO:0007669"/>
    <property type="project" value="InterPro"/>
</dbReference>
<evidence type="ECO:0000256" key="3">
    <source>
        <dbReference type="ARBA" id="ARBA00008343"/>
    </source>
</evidence>
<sequence>MKLKVNTVPVAIAQFRKVVWAYHKKHGRHALPWRKTKDPYKILVSEVMLQQTQVDRVIPFYKTFIKKFPTAKRLASVPLSPVLQAWQGLGYNRRAKMLQEAAKEMSSRKITTVSDLETLPGVGSYTARAVAAFAWNKNVVFVETNIRTAVIHHFFPDKKIVQDGEVEEILQDALSTGKSREWYSALMDYGASLKRSGISHNVQSKMYTKQPKFSGSLREARGAILRELARGEASPTLLTDLLGAERRAQMRTALRALFAERLVKKVEQNYALAD</sequence>
<dbReference type="InterPro" id="IPR000445">
    <property type="entry name" value="HhH_motif"/>
</dbReference>
<name>A0A1F6BUI9_9BACT</name>
<dbReference type="EMBL" id="MFKN01000031">
    <property type="protein sequence ID" value="OGG40498.1"/>
    <property type="molecule type" value="Genomic_DNA"/>
</dbReference>
<dbReference type="STRING" id="1798474.A2118_03870"/>
<evidence type="ECO:0000256" key="10">
    <source>
        <dbReference type="ARBA" id="ARBA00023014"/>
    </source>
</evidence>
<evidence type="ECO:0000313" key="14">
    <source>
        <dbReference type="EMBL" id="OGG40498.1"/>
    </source>
</evidence>
<dbReference type="Pfam" id="PF00633">
    <property type="entry name" value="HHH"/>
    <property type="match status" value="1"/>
</dbReference>
<dbReference type="Proteomes" id="UP000179014">
    <property type="component" value="Unassembled WGS sequence"/>
</dbReference>
<feature type="domain" description="HhH-GPD" evidence="13">
    <location>
        <begin position="48"/>
        <end position="192"/>
    </location>
</feature>
<comment type="cofactor">
    <cofactor evidence="2">
        <name>[4Fe-4S] cluster</name>
        <dbReference type="ChEBI" id="CHEBI:49883"/>
    </cofactor>
</comment>
<keyword evidence="6" id="KW-0479">Metal-binding</keyword>